<dbReference type="SUPFAM" id="SSF56801">
    <property type="entry name" value="Acetyl-CoA synthetase-like"/>
    <property type="match status" value="1"/>
</dbReference>
<organism evidence="3 4">
    <name type="scientific">Iamia majanohamensis</name>
    <dbReference type="NCBI Taxonomy" id="467976"/>
    <lineage>
        <taxon>Bacteria</taxon>
        <taxon>Bacillati</taxon>
        <taxon>Actinomycetota</taxon>
        <taxon>Acidimicrobiia</taxon>
        <taxon>Acidimicrobiales</taxon>
        <taxon>Iamiaceae</taxon>
        <taxon>Iamia</taxon>
    </lineage>
</organism>
<name>A0AAE9Y3T5_9ACTN</name>
<dbReference type="InterPro" id="IPR000873">
    <property type="entry name" value="AMP-dep_synth/lig_dom"/>
</dbReference>
<dbReference type="PROSITE" id="PS00455">
    <property type="entry name" value="AMP_BINDING"/>
    <property type="match status" value="1"/>
</dbReference>
<dbReference type="Gene3D" id="2.30.38.10">
    <property type="entry name" value="Luciferase, Domain 3"/>
    <property type="match status" value="1"/>
</dbReference>
<dbReference type="RefSeq" id="WP_272735546.1">
    <property type="nucleotide sequence ID" value="NZ_CP116942.1"/>
</dbReference>
<dbReference type="Pfam" id="PF00501">
    <property type="entry name" value="AMP-binding"/>
    <property type="match status" value="1"/>
</dbReference>
<evidence type="ECO:0000313" key="4">
    <source>
        <dbReference type="Proteomes" id="UP001216390"/>
    </source>
</evidence>
<dbReference type="Pfam" id="PF13193">
    <property type="entry name" value="AMP-binding_C"/>
    <property type="match status" value="1"/>
</dbReference>
<evidence type="ECO:0000259" key="1">
    <source>
        <dbReference type="Pfam" id="PF00501"/>
    </source>
</evidence>
<feature type="domain" description="AMP-dependent synthetase/ligase" evidence="1">
    <location>
        <begin position="51"/>
        <end position="423"/>
    </location>
</feature>
<sequence length="563" mass="59719">MSDSAMTYEEAVAQVMGPGGRFELGTAEVGGVEMPVFTHAPPSLGAIFSTWAGRGDALFLVYEDERLSFAEVAARVGGLGAALVDRYGVGPGDRVAIAMRNLPEWVVAFAAITSVGAVAVSLNGWWTADELEYGLEDSGARVLVADPERVARTRDAAARLDVATIGVRLPAGDHPEGVDRWEDVVDPSLPLPPVDVAPDDDATILYTSGTTGRPKGAVSTHRAVVHAVMSFGARAAVQRLRRPEEAEAAAALPPCFILVVPLFHVTGGVAVMLTCAASGTKLVMMHKWSPERALELIEREQVTNFVGVPTQSWDLMESPEFAARDTSSLVSVGGGGAPSPPALVARVADGFARGRPSIGYGMTETNAFGPQNSGVDYVSHPTSTGRSLPTLLVEVRDPDGVEVPTGEQGEIWFKGPSLIRGYWNRPEATAEALVDGWLRTGDVGRVDEDGFVYVEDRAKDLVLRAGENVSCAEVEAAVYEHPAVYEAAVFGVPHERLGEEVAVAVLPKEGLPLDADELRAHVADRLAAFKVPSRVVVVGERLPRNAAGKILKRELRDQVAASG</sequence>
<reference evidence="3" key="1">
    <citation type="submission" date="2023-01" db="EMBL/GenBank/DDBJ databases">
        <title>The diversity of Class Acidimicrobiia in South China Sea sediment environments and the proposal of Iamia marina sp. nov., a novel species of the genus Iamia.</title>
        <authorList>
            <person name="He Y."/>
            <person name="Tian X."/>
        </authorList>
    </citation>
    <scope>NUCLEOTIDE SEQUENCE</scope>
    <source>
        <strain evidence="3">DSM 19957</strain>
    </source>
</reference>
<keyword evidence="4" id="KW-1185">Reference proteome</keyword>
<dbReference type="Gene3D" id="3.30.300.30">
    <property type="match status" value="1"/>
</dbReference>
<evidence type="ECO:0000313" key="3">
    <source>
        <dbReference type="EMBL" id="WCO66020.1"/>
    </source>
</evidence>
<dbReference type="Proteomes" id="UP001216390">
    <property type="component" value="Chromosome"/>
</dbReference>
<dbReference type="PANTHER" id="PTHR24096:SF267">
    <property type="entry name" value="MALONATE--COA LIGASE ACSF3, MITOCHONDRIAL"/>
    <property type="match status" value="1"/>
</dbReference>
<evidence type="ECO:0000259" key="2">
    <source>
        <dbReference type="Pfam" id="PF13193"/>
    </source>
</evidence>
<protein>
    <submittedName>
        <fullName evidence="3">Class I adenylate-forming enzyme family protein</fullName>
    </submittedName>
</protein>
<dbReference type="InterPro" id="IPR020845">
    <property type="entry name" value="AMP-binding_CS"/>
</dbReference>
<dbReference type="AlphaFoldDB" id="A0AAE9Y3T5"/>
<dbReference type="InterPro" id="IPR025110">
    <property type="entry name" value="AMP-bd_C"/>
</dbReference>
<dbReference type="InterPro" id="IPR045851">
    <property type="entry name" value="AMP-bd_C_sf"/>
</dbReference>
<proteinExistence type="predicted"/>
<dbReference type="EMBL" id="CP116942">
    <property type="protein sequence ID" value="WCO66020.1"/>
    <property type="molecule type" value="Genomic_DNA"/>
</dbReference>
<feature type="domain" description="AMP-binding enzyme C-terminal" evidence="2">
    <location>
        <begin position="473"/>
        <end position="549"/>
    </location>
</feature>
<dbReference type="Gene3D" id="3.40.50.980">
    <property type="match status" value="2"/>
</dbReference>
<dbReference type="GO" id="GO:0016405">
    <property type="term" value="F:CoA-ligase activity"/>
    <property type="evidence" value="ECO:0007669"/>
    <property type="project" value="TreeGrafter"/>
</dbReference>
<accession>A0AAE9Y3T5</accession>
<gene>
    <name evidence="3" type="ORF">PO878_16080</name>
</gene>
<dbReference type="PANTHER" id="PTHR24096">
    <property type="entry name" value="LONG-CHAIN-FATTY-ACID--COA LIGASE"/>
    <property type="match status" value="1"/>
</dbReference>
<dbReference type="KEGG" id="ima:PO878_16080"/>